<dbReference type="CDD" id="cd05123">
    <property type="entry name" value="STKc_AGC"/>
    <property type="match status" value="1"/>
</dbReference>
<feature type="domain" description="AGC-kinase C-terminal" evidence="7">
    <location>
        <begin position="174"/>
        <end position="244"/>
    </location>
</feature>
<dbReference type="PANTHER" id="PTHR24351">
    <property type="entry name" value="RIBOSOMAL PROTEIN S6 KINASE"/>
    <property type="match status" value="1"/>
</dbReference>
<keyword evidence="1" id="KW-0723">Serine/threonine-protein kinase</keyword>
<keyword evidence="2" id="KW-0808">Transferase</keyword>
<dbReference type="PROSITE" id="PS51285">
    <property type="entry name" value="AGC_KINASE_CTER"/>
    <property type="match status" value="1"/>
</dbReference>
<evidence type="ECO:0000256" key="4">
    <source>
        <dbReference type="ARBA" id="ARBA00022777"/>
    </source>
</evidence>
<evidence type="ECO:0000259" key="7">
    <source>
        <dbReference type="PROSITE" id="PS51285"/>
    </source>
</evidence>
<evidence type="ECO:0000313" key="8">
    <source>
        <dbReference type="EMBL" id="CAI5705042.1"/>
    </source>
</evidence>
<dbReference type="SUPFAM" id="SSF56112">
    <property type="entry name" value="Protein kinase-like (PK-like)"/>
    <property type="match status" value="1"/>
</dbReference>
<feature type="domain" description="Protein kinase" evidence="6">
    <location>
        <begin position="1"/>
        <end position="173"/>
    </location>
</feature>
<proteinExistence type="predicted"/>
<dbReference type="InterPro" id="IPR000961">
    <property type="entry name" value="AGC-kinase_C"/>
</dbReference>
<dbReference type="InterPro" id="IPR045270">
    <property type="entry name" value="STKc_AGC"/>
</dbReference>
<accession>A0AAV0STQ7</accession>
<dbReference type="PROSITE" id="PS50011">
    <property type="entry name" value="PROTEIN_KINASE_DOM"/>
    <property type="match status" value="1"/>
</dbReference>
<organism evidence="8 9">
    <name type="scientific">Peronospora farinosa</name>
    <dbReference type="NCBI Taxonomy" id="134698"/>
    <lineage>
        <taxon>Eukaryota</taxon>
        <taxon>Sar</taxon>
        <taxon>Stramenopiles</taxon>
        <taxon>Oomycota</taxon>
        <taxon>Peronosporomycetes</taxon>
        <taxon>Peronosporales</taxon>
        <taxon>Peronosporaceae</taxon>
        <taxon>Peronospora</taxon>
    </lineage>
</organism>
<dbReference type="AlphaFoldDB" id="A0AAV0STQ7"/>
<evidence type="ECO:0008006" key="10">
    <source>
        <dbReference type="Google" id="ProtNLM"/>
    </source>
</evidence>
<dbReference type="InterPro" id="IPR011009">
    <property type="entry name" value="Kinase-like_dom_sf"/>
</dbReference>
<name>A0AAV0STQ7_9STRA</name>
<dbReference type="GO" id="GO:0004674">
    <property type="term" value="F:protein serine/threonine kinase activity"/>
    <property type="evidence" value="ECO:0007669"/>
    <property type="project" value="UniProtKB-KW"/>
</dbReference>
<dbReference type="Gene3D" id="3.30.200.20">
    <property type="entry name" value="Phosphorylase Kinase, domain 1"/>
    <property type="match status" value="1"/>
</dbReference>
<reference evidence="8" key="1">
    <citation type="submission" date="2022-12" db="EMBL/GenBank/DDBJ databases">
        <authorList>
            <person name="Webb A."/>
        </authorList>
    </citation>
    <scope>NUCLEOTIDE SEQUENCE</scope>
    <source>
        <strain evidence="8">Pf2</strain>
    </source>
</reference>
<comment type="caution">
    <text evidence="8">The sequence shown here is derived from an EMBL/GenBank/DDBJ whole genome shotgun (WGS) entry which is preliminary data.</text>
</comment>
<evidence type="ECO:0000256" key="3">
    <source>
        <dbReference type="ARBA" id="ARBA00022741"/>
    </source>
</evidence>
<evidence type="ECO:0000256" key="1">
    <source>
        <dbReference type="ARBA" id="ARBA00022527"/>
    </source>
</evidence>
<dbReference type="EMBL" id="CANTFK010000024">
    <property type="protein sequence ID" value="CAI5705042.1"/>
    <property type="molecule type" value="Genomic_DNA"/>
</dbReference>
<evidence type="ECO:0000256" key="5">
    <source>
        <dbReference type="ARBA" id="ARBA00022840"/>
    </source>
</evidence>
<dbReference type="Pfam" id="PF00069">
    <property type="entry name" value="Pkinase"/>
    <property type="match status" value="2"/>
</dbReference>
<protein>
    <recommendedName>
        <fullName evidence="10">Protein kinase domain-containing protein</fullName>
    </recommendedName>
</protein>
<dbReference type="Proteomes" id="UP001159659">
    <property type="component" value="Unassembled WGS sequence"/>
</dbReference>
<dbReference type="GO" id="GO:0005524">
    <property type="term" value="F:ATP binding"/>
    <property type="evidence" value="ECO:0007669"/>
    <property type="project" value="UniProtKB-KW"/>
</dbReference>
<evidence type="ECO:0000259" key="6">
    <source>
        <dbReference type="PROSITE" id="PS50011"/>
    </source>
</evidence>
<gene>
    <name evidence="8" type="ORF">PFR002_LOCUS428</name>
</gene>
<evidence type="ECO:0000313" key="9">
    <source>
        <dbReference type="Proteomes" id="UP001159659"/>
    </source>
</evidence>
<keyword evidence="5" id="KW-0067">ATP-binding</keyword>
<keyword evidence="4" id="KW-0418">Kinase</keyword>
<keyword evidence="3" id="KW-0547">Nucleotide-binding</keyword>
<dbReference type="Gene3D" id="1.10.510.10">
    <property type="entry name" value="Transferase(Phosphotransferase) domain 1"/>
    <property type="match status" value="2"/>
</dbReference>
<sequence>MAERKILTDISHPFVVKLHYAFQSESKLYLVMDYLSGGSLATHLRRRRKFPEEWARFYAAEVGVSGLKGATTFCGTAAYIAPELLKGRTYGKAADWWSFGILLYEMIGGKPPYYHRNRDIMFQTILKQDWVTFSPSFSDAAISLINGLLTRDPMMRLGSGPRGADEVLTHPFFDVIDWPELLERKMQPPFNPGVGKMDTHYAPRNMNDITARDRAPSVMMGKTDRPNDFDGFSFVGRPSSLSNV</sequence>
<evidence type="ECO:0000256" key="2">
    <source>
        <dbReference type="ARBA" id="ARBA00022679"/>
    </source>
</evidence>
<dbReference type="InterPro" id="IPR000719">
    <property type="entry name" value="Prot_kinase_dom"/>
</dbReference>